<dbReference type="InterPro" id="IPR052920">
    <property type="entry name" value="DNA-binding_regulatory"/>
</dbReference>
<dbReference type="Pfam" id="PF12697">
    <property type="entry name" value="Abhydrolase_6"/>
    <property type="match status" value="1"/>
</dbReference>
<reference evidence="3 4" key="1">
    <citation type="submission" date="2020-02" db="EMBL/GenBank/DDBJ databases">
        <title>Sequencing the genomes of 1000 actinobacteria strains.</title>
        <authorList>
            <person name="Klenk H.-P."/>
        </authorList>
    </citation>
    <scope>NUCLEOTIDE SEQUENCE [LARGE SCALE GENOMIC DNA]</scope>
    <source>
        <strain evidence="3 4">DSM 27960</strain>
    </source>
</reference>
<dbReference type="EMBL" id="JAAMOX010000001">
    <property type="protein sequence ID" value="NIH52675.1"/>
    <property type="molecule type" value="Genomic_DNA"/>
</dbReference>
<dbReference type="PANTHER" id="PTHR43358:SF4">
    <property type="entry name" value="ALPHA_BETA HYDROLASE FOLD-1 DOMAIN-CONTAINING PROTEIN"/>
    <property type="match status" value="1"/>
</dbReference>
<keyword evidence="4" id="KW-1185">Reference proteome</keyword>
<name>A0A7X5TS84_9MICO</name>
<organism evidence="3 4">
    <name type="scientific">Lysinibacter cavernae</name>
    <dbReference type="NCBI Taxonomy" id="1640652"/>
    <lineage>
        <taxon>Bacteria</taxon>
        <taxon>Bacillati</taxon>
        <taxon>Actinomycetota</taxon>
        <taxon>Actinomycetes</taxon>
        <taxon>Micrococcales</taxon>
        <taxon>Microbacteriaceae</taxon>
        <taxon>Lysinibacter</taxon>
    </lineage>
</organism>
<proteinExistence type="predicted"/>
<comment type="caution">
    <text evidence="3">The sequence shown here is derived from an EMBL/GenBank/DDBJ whole genome shotgun (WGS) entry which is preliminary data.</text>
</comment>
<keyword evidence="3" id="KW-0378">Hydrolase</keyword>
<dbReference type="GO" id="GO:0016787">
    <property type="term" value="F:hydrolase activity"/>
    <property type="evidence" value="ECO:0007669"/>
    <property type="project" value="UniProtKB-KW"/>
</dbReference>
<dbReference type="InterPro" id="IPR029058">
    <property type="entry name" value="AB_hydrolase_fold"/>
</dbReference>
<feature type="domain" description="AB hydrolase-1" evidence="2">
    <location>
        <begin position="169"/>
        <end position="353"/>
    </location>
</feature>
<keyword evidence="1" id="KW-0472">Membrane</keyword>
<accession>A0A7X5TS84</accession>
<keyword evidence="1" id="KW-0812">Transmembrane</keyword>
<dbReference type="Proteomes" id="UP000541033">
    <property type="component" value="Unassembled WGS sequence"/>
</dbReference>
<gene>
    <name evidence="3" type="ORF">FHX76_000543</name>
</gene>
<protein>
    <submittedName>
        <fullName evidence="3">Alpha-beta hydrolase superfamily lysophospholipase</fullName>
    </submittedName>
</protein>
<dbReference type="RefSeq" id="WP_167147572.1">
    <property type="nucleotide sequence ID" value="NZ_JAAMOX010000001.1"/>
</dbReference>
<dbReference type="AlphaFoldDB" id="A0A7X5TS84"/>
<keyword evidence="1" id="KW-1133">Transmembrane helix</keyword>
<evidence type="ECO:0000313" key="4">
    <source>
        <dbReference type="Proteomes" id="UP000541033"/>
    </source>
</evidence>
<dbReference type="SUPFAM" id="SSF53474">
    <property type="entry name" value="alpha/beta-Hydrolases"/>
    <property type="match status" value="1"/>
</dbReference>
<dbReference type="Gene3D" id="3.40.50.1820">
    <property type="entry name" value="alpha/beta hydrolase"/>
    <property type="match status" value="1"/>
</dbReference>
<dbReference type="PANTHER" id="PTHR43358">
    <property type="entry name" value="ALPHA/BETA-HYDROLASE"/>
    <property type="match status" value="1"/>
</dbReference>
<evidence type="ECO:0000259" key="2">
    <source>
        <dbReference type="Pfam" id="PF12697"/>
    </source>
</evidence>
<feature type="transmembrane region" description="Helical" evidence="1">
    <location>
        <begin position="12"/>
        <end position="38"/>
    </location>
</feature>
<sequence>MTKQRRTSGIDAQALVVAAGGLAAGVGAIMVGSGLVALRFARAVVSRPTSSIYDIPIVASDIIAETVTLGVHPDCVLPGHYTLISDNGDSICRIGEIIERTDTRVTRQLITVDSGSPRPGTRGRISGWYYLNPSELGYPCQDVNIETELGPAPAWRIDAKKASPRWAIHVHGRGVQRPEAIRGVPPFREAGYTNLVVSYRNDGDAPDAPGKQYSLGDTEWRDVDSAISYARANGATSIVLFGWSMGGATVLQTLLRSQQASVIRGLVLDSPVIDWYESLRVLAAEKHLPPTIQNWAFDLLSTGLFRATQPAAINLRALNMVERADELTVPILLMHSDDDGFITSAPSRALAQRRQDIVTFVPFRVARHTKLWNFDRNGWASSIRSWITSTGINT</sequence>
<evidence type="ECO:0000256" key="1">
    <source>
        <dbReference type="SAM" id="Phobius"/>
    </source>
</evidence>
<dbReference type="InterPro" id="IPR000073">
    <property type="entry name" value="AB_hydrolase_1"/>
</dbReference>
<evidence type="ECO:0000313" key="3">
    <source>
        <dbReference type="EMBL" id="NIH52675.1"/>
    </source>
</evidence>